<dbReference type="Proteomes" id="UP001500390">
    <property type="component" value="Unassembled WGS sequence"/>
</dbReference>
<evidence type="ECO:0000313" key="2">
    <source>
        <dbReference type="EMBL" id="GAA4396496.1"/>
    </source>
</evidence>
<evidence type="ECO:0000313" key="3">
    <source>
        <dbReference type="Proteomes" id="UP001500390"/>
    </source>
</evidence>
<dbReference type="EMBL" id="BAABFX010000026">
    <property type="protein sequence ID" value="GAA4396496.1"/>
    <property type="molecule type" value="Genomic_DNA"/>
</dbReference>
<organism evidence="2 3">
    <name type="scientific">Ornithinibacter aureus</name>
    <dbReference type="NCBI Taxonomy" id="622664"/>
    <lineage>
        <taxon>Bacteria</taxon>
        <taxon>Bacillati</taxon>
        <taxon>Actinomycetota</taxon>
        <taxon>Actinomycetes</taxon>
        <taxon>Micrococcales</taxon>
        <taxon>Intrasporangiaceae</taxon>
        <taxon>Ornithinibacter</taxon>
    </lineage>
</organism>
<protein>
    <submittedName>
        <fullName evidence="2">Uncharacterized protein</fullName>
    </submittedName>
</protein>
<name>A0ABP8JV30_9MICO</name>
<gene>
    <name evidence="2" type="ORF">GCM10023153_19540</name>
</gene>
<reference evidence="3" key="1">
    <citation type="journal article" date="2019" name="Int. J. Syst. Evol. Microbiol.">
        <title>The Global Catalogue of Microorganisms (GCM) 10K type strain sequencing project: providing services to taxonomists for standard genome sequencing and annotation.</title>
        <authorList>
            <consortium name="The Broad Institute Genomics Platform"/>
            <consortium name="The Broad Institute Genome Sequencing Center for Infectious Disease"/>
            <person name="Wu L."/>
            <person name="Ma J."/>
        </authorList>
    </citation>
    <scope>NUCLEOTIDE SEQUENCE [LARGE SCALE GENOMIC DNA]</scope>
    <source>
        <strain evidence="3">JCM 17738</strain>
    </source>
</reference>
<evidence type="ECO:0000256" key="1">
    <source>
        <dbReference type="SAM" id="MobiDB-lite"/>
    </source>
</evidence>
<dbReference type="RefSeq" id="WP_281348919.1">
    <property type="nucleotide sequence ID" value="NZ_BAABFX010000026.1"/>
</dbReference>
<feature type="compositionally biased region" description="Basic residues" evidence="1">
    <location>
        <begin position="1"/>
        <end position="17"/>
    </location>
</feature>
<keyword evidence="3" id="KW-1185">Reference proteome</keyword>
<proteinExistence type="predicted"/>
<feature type="region of interest" description="Disordered" evidence="1">
    <location>
        <begin position="1"/>
        <end position="20"/>
    </location>
</feature>
<comment type="caution">
    <text evidence="2">The sequence shown here is derived from an EMBL/GenBank/DDBJ whole genome shotgun (WGS) entry which is preliminary data.</text>
</comment>
<sequence length="43" mass="5364">MYFRRMQRIRRTAHQRRVHEAQRQVQAAAEREQLRAVIHSHVR</sequence>
<accession>A0ABP8JV30</accession>